<accession>A0A1M7GP39</accession>
<dbReference type="EMBL" id="FRCF01000006">
    <property type="protein sequence ID" value="SHM18164.1"/>
    <property type="molecule type" value="Genomic_DNA"/>
</dbReference>
<evidence type="ECO:0008006" key="3">
    <source>
        <dbReference type="Google" id="ProtNLM"/>
    </source>
</evidence>
<evidence type="ECO:0000313" key="1">
    <source>
        <dbReference type="EMBL" id="SHM18164.1"/>
    </source>
</evidence>
<reference evidence="1 2" key="1">
    <citation type="submission" date="2016-11" db="EMBL/GenBank/DDBJ databases">
        <authorList>
            <person name="Jaros S."/>
            <person name="Januszkiewicz K."/>
            <person name="Wedrychowicz H."/>
        </authorList>
    </citation>
    <scope>NUCLEOTIDE SEQUENCE [LARGE SCALE GENOMIC DNA]</scope>
    <source>
        <strain evidence="1 2">DSM 16010</strain>
    </source>
</reference>
<dbReference type="RefSeq" id="WP_072710145.1">
    <property type="nucleotide sequence ID" value="NZ_FRCF01000006.1"/>
</dbReference>
<dbReference type="STRING" id="1123231.SAMN02745189_01704"/>
<organism evidence="1 2">
    <name type="scientific">Lacicoccus alkaliphilus DSM 16010</name>
    <dbReference type="NCBI Taxonomy" id="1123231"/>
    <lineage>
        <taxon>Bacteria</taxon>
        <taxon>Bacillati</taxon>
        <taxon>Bacillota</taxon>
        <taxon>Bacilli</taxon>
        <taxon>Bacillales</taxon>
        <taxon>Salinicoccaceae</taxon>
        <taxon>Lacicoccus</taxon>
    </lineage>
</organism>
<name>A0A1M7GP39_9BACL</name>
<dbReference type="AlphaFoldDB" id="A0A1M7GP39"/>
<dbReference type="InterPro" id="IPR038695">
    <property type="entry name" value="Saro_0823-like_sf"/>
</dbReference>
<dbReference type="Gene3D" id="2.60.120.1140">
    <property type="entry name" value="Protein of unknown function DUF192"/>
    <property type="match status" value="1"/>
</dbReference>
<sequence length="112" mass="12381">MQLINCTTGSVIASDIKQAHDFWSRFKGLMFKKDMSPDAALHLQPCSSIHTFFMKFDIDVIYVNEENEVVGIEKCLKPGKIGGRFKKARSVIELPAGTLGNEISTGDTIGFV</sequence>
<dbReference type="OrthoDB" id="9813379at2"/>
<dbReference type="Proteomes" id="UP000184206">
    <property type="component" value="Unassembled WGS sequence"/>
</dbReference>
<keyword evidence="2" id="KW-1185">Reference proteome</keyword>
<gene>
    <name evidence="1" type="ORF">SAMN02745189_01704</name>
</gene>
<protein>
    <recommendedName>
        <fullName evidence="3">DUF192 domain-containing protein</fullName>
    </recommendedName>
</protein>
<proteinExistence type="predicted"/>
<dbReference type="InterPro" id="IPR003795">
    <property type="entry name" value="DUF192"/>
</dbReference>
<evidence type="ECO:0000313" key="2">
    <source>
        <dbReference type="Proteomes" id="UP000184206"/>
    </source>
</evidence>
<dbReference type="Pfam" id="PF02643">
    <property type="entry name" value="DUF192"/>
    <property type="match status" value="1"/>
</dbReference>